<evidence type="ECO:0000313" key="2">
    <source>
        <dbReference type="EMBL" id="AZR72098.1"/>
    </source>
</evidence>
<dbReference type="OrthoDB" id="2882585at2"/>
<keyword evidence="1" id="KW-0812">Transmembrane</keyword>
<proteinExistence type="predicted"/>
<feature type="transmembrane region" description="Helical" evidence="1">
    <location>
        <begin position="109"/>
        <end position="126"/>
    </location>
</feature>
<keyword evidence="3" id="KW-1185">Reference proteome</keyword>
<evidence type="ECO:0000313" key="3">
    <source>
        <dbReference type="Proteomes" id="UP000267250"/>
    </source>
</evidence>
<dbReference type="EMBL" id="CP016379">
    <property type="protein sequence ID" value="AZR72098.1"/>
    <property type="molecule type" value="Genomic_DNA"/>
</dbReference>
<protein>
    <recommendedName>
        <fullName evidence="4">Zinc-finger domain-containing protein</fullName>
    </recommendedName>
</protein>
<sequence length="130" mass="15157">MSCKIFRQQMMDLIYCEGKSDLTLEIHLKKCPQCAEFWSNLQHVKEMLGEMIPPEETGLVEINNVIHKANSILKMCRLVNDLIKFGGLISLVFLIYYQFYLWFGTEGLLSIYLVFYITLPFSLIPLKNLN</sequence>
<dbReference type="Proteomes" id="UP000267250">
    <property type="component" value="Chromosome"/>
</dbReference>
<name>A0A3Q9HNJ9_9FIRM</name>
<dbReference type="RefSeq" id="WP_127015424.1">
    <property type="nucleotide sequence ID" value="NZ_CP016379.1"/>
</dbReference>
<organism evidence="2 3">
    <name type="scientific">Anoxybacter fermentans</name>
    <dbReference type="NCBI Taxonomy" id="1323375"/>
    <lineage>
        <taxon>Bacteria</taxon>
        <taxon>Bacillati</taxon>
        <taxon>Bacillota</taxon>
        <taxon>Clostridia</taxon>
        <taxon>Halanaerobiales</taxon>
        <taxon>Anoxybacter</taxon>
    </lineage>
</organism>
<gene>
    <name evidence="2" type="ORF">BBF96_01035</name>
</gene>
<evidence type="ECO:0000256" key="1">
    <source>
        <dbReference type="SAM" id="Phobius"/>
    </source>
</evidence>
<feature type="transmembrane region" description="Helical" evidence="1">
    <location>
        <begin position="82"/>
        <end position="103"/>
    </location>
</feature>
<dbReference type="AlphaFoldDB" id="A0A3Q9HNJ9"/>
<dbReference type="KEGG" id="aft:BBF96_01035"/>
<keyword evidence="1" id="KW-1133">Transmembrane helix</keyword>
<evidence type="ECO:0008006" key="4">
    <source>
        <dbReference type="Google" id="ProtNLM"/>
    </source>
</evidence>
<reference evidence="2 3" key="1">
    <citation type="submission" date="2016-07" db="EMBL/GenBank/DDBJ databases">
        <title>Genome and transcriptome analysis of iron-reducing fermentative bacteria Anoxybacter fermentans.</title>
        <authorList>
            <person name="Zeng X."/>
            <person name="Shao Z."/>
        </authorList>
    </citation>
    <scope>NUCLEOTIDE SEQUENCE [LARGE SCALE GENOMIC DNA]</scope>
    <source>
        <strain evidence="2 3">DY22613</strain>
    </source>
</reference>
<accession>A0A3Q9HNJ9</accession>
<keyword evidence="1" id="KW-0472">Membrane</keyword>